<feature type="domain" description="Microcystin LR degradation protein MlrC C-terminal" evidence="1">
    <location>
        <begin position="304"/>
        <end position="476"/>
    </location>
</feature>
<dbReference type="Pfam" id="PF07171">
    <property type="entry name" value="MlrC_C"/>
    <property type="match status" value="1"/>
</dbReference>
<dbReference type="RefSeq" id="WP_232184578.1">
    <property type="nucleotide sequence ID" value="NZ_JAIOAP010000003.1"/>
</dbReference>
<dbReference type="PIRSF" id="PIRSF012702">
    <property type="entry name" value="UCP012702"/>
    <property type="match status" value="1"/>
</dbReference>
<reference evidence="3 4" key="1">
    <citation type="journal article" date="2023" name="Genome Announc.">
        <title>Pan-Genome Analyses of the Genus Cohnella and Proposal of the Novel Species Cohnella silvisoli sp. nov., Isolated from Forest Soil.</title>
        <authorList>
            <person name="Wang C."/>
            <person name="Mao L."/>
            <person name="Bao G."/>
            <person name="Zhu H."/>
        </authorList>
    </citation>
    <scope>NUCLEOTIDE SEQUENCE [LARGE SCALE GENOMIC DNA]</scope>
    <source>
        <strain evidence="3 4">NL03-T5-1</strain>
    </source>
</reference>
<comment type="caution">
    <text evidence="3">The sequence shown here is derived from an EMBL/GenBank/DDBJ whole genome shotgun (WGS) entry which is preliminary data.</text>
</comment>
<accession>A0ABV1L2J2</accession>
<evidence type="ECO:0000259" key="2">
    <source>
        <dbReference type="Pfam" id="PF07364"/>
    </source>
</evidence>
<dbReference type="InterPro" id="IPR010799">
    <property type="entry name" value="MlrC_C"/>
</dbReference>
<dbReference type="Pfam" id="PF07364">
    <property type="entry name" value="DUF1485"/>
    <property type="match status" value="1"/>
</dbReference>
<dbReference type="InterPro" id="IPR015995">
    <property type="entry name" value="MlrC_N"/>
</dbReference>
<keyword evidence="4" id="KW-1185">Reference proteome</keyword>
<proteinExistence type="predicted"/>
<evidence type="ECO:0000259" key="1">
    <source>
        <dbReference type="Pfam" id="PF07171"/>
    </source>
</evidence>
<feature type="domain" description="Microcystin LR degradation protein MlrC N-terminal" evidence="2">
    <location>
        <begin position="7"/>
        <end position="293"/>
    </location>
</feature>
<gene>
    <name evidence="3" type="ORF">QJS35_29690</name>
</gene>
<dbReference type="Proteomes" id="UP001493487">
    <property type="component" value="Unassembled WGS sequence"/>
</dbReference>
<dbReference type="InterPro" id="IPR009197">
    <property type="entry name" value="MlrC"/>
</dbReference>
<evidence type="ECO:0000313" key="4">
    <source>
        <dbReference type="Proteomes" id="UP001493487"/>
    </source>
</evidence>
<protein>
    <submittedName>
        <fullName evidence="3">M81 family metallopeptidase</fullName>
    </submittedName>
</protein>
<sequence>MSSRKRKIAVGGIFHETNTFAPGLTELDAFRGEWISGMDAFLERYEGTRTSMGGVIEAVAALGAELAPGLYAAATPSGMVASAAAEQLLVEFIDSIDAEADGLVIIMHGAMVAEGYPDLEGECLRRLRARFGDGFPIAMTLDLHGNISPDMAELADFIVGYDTYPHIDMFERAVDAVGLLVHLIEGDIAPVRSYVHTGMLITPQAMLTTDGFMKELMEAAFSLKSDPRVLNVTVVGGFPYSDVADAGMTFVVTTDGDPDLAERCASKLAGMAIGRKDEFKVDYLPPNEAIQAALAFEEGRVILAEGSDNVGGGAPADATHVLALLVGVPKQALIVIRDADAINSAITAGIGGQFSKTIGGKSGHMHGEPVAVQGIVRHLFDGNYRHRGAYMTGHQAFMGRTAVIECGKLTIILTEKRVAPWDPGHILSVGLDPKDFHLIVVKSAIAWQTAFGTYPRKVIHVDSPGCCSANLSHFQYGNILRPIYPFDSEPLPRYRVYES</sequence>
<dbReference type="EMBL" id="JASKHM010000022">
    <property type="protein sequence ID" value="MEQ4486554.1"/>
    <property type="molecule type" value="Genomic_DNA"/>
</dbReference>
<organism evidence="3 4">
    <name type="scientific">Cohnella silvisoli</name>
    <dbReference type="NCBI Taxonomy" id="2873699"/>
    <lineage>
        <taxon>Bacteria</taxon>
        <taxon>Bacillati</taxon>
        <taxon>Bacillota</taxon>
        <taxon>Bacilli</taxon>
        <taxon>Bacillales</taxon>
        <taxon>Paenibacillaceae</taxon>
        <taxon>Cohnella</taxon>
    </lineage>
</organism>
<evidence type="ECO:0000313" key="3">
    <source>
        <dbReference type="EMBL" id="MEQ4486554.1"/>
    </source>
</evidence>
<name>A0ABV1L2J2_9BACL</name>